<protein>
    <submittedName>
        <fullName evidence="1">Uncharacterized protein</fullName>
    </submittedName>
</protein>
<dbReference type="Proteomes" id="UP000002368">
    <property type="component" value="Chromosome"/>
</dbReference>
<gene>
    <name evidence="1" type="ordered locus">Btus_1173</name>
</gene>
<organism evidence="1 2">
    <name type="scientific">Kyrpidia tusciae (strain DSM 2912 / NBRC 15312 / T2)</name>
    <name type="common">Bacillus tusciae</name>
    <dbReference type="NCBI Taxonomy" id="562970"/>
    <lineage>
        <taxon>Bacteria</taxon>
        <taxon>Bacillati</taxon>
        <taxon>Bacillota</taxon>
        <taxon>Bacilli</taxon>
        <taxon>Bacillales</taxon>
        <taxon>Alicyclobacillaceae</taxon>
        <taxon>Kyrpidia</taxon>
    </lineage>
</organism>
<dbReference type="EMBL" id="CP002017">
    <property type="protein sequence ID" value="ADG05902.1"/>
    <property type="molecule type" value="Genomic_DNA"/>
</dbReference>
<accession>D5WXI1</accession>
<keyword evidence="2" id="KW-1185">Reference proteome</keyword>
<proteinExistence type="predicted"/>
<evidence type="ECO:0000313" key="2">
    <source>
        <dbReference type="Proteomes" id="UP000002368"/>
    </source>
</evidence>
<reference evidence="1 2" key="1">
    <citation type="journal article" date="2011" name="Stand. Genomic Sci.">
        <title>Complete genome sequence of the thermophilic, hydrogen-oxidizing Bacillus tusciae type strain (T2) and reclassification in the new genus, Kyrpidia gen. nov. as Kyrpidia tusciae comb. nov. and emendation of the family Alicyclobacillaceae da Costa and Rainey, 2010.</title>
        <authorList>
            <person name="Klenk H.P."/>
            <person name="Lapidus A."/>
            <person name="Chertkov O."/>
            <person name="Copeland A."/>
            <person name="Del Rio T.G."/>
            <person name="Nolan M."/>
            <person name="Lucas S."/>
            <person name="Chen F."/>
            <person name="Tice H."/>
            <person name="Cheng J.F."/>
            <person name="Han C."/>
            <person name="Bruce D."/>
            <person name="Goodwin L."/>
            <person name="Pitluck S."/>
            <person name="Pati A."/>
            <person name="Ivanova N."/>
            <person name="Mavromatis K."/>
            <person name="Daum C."/>
            <person name="Chen A."/>
            <person name="Palaniappan K."/>
            <person name="Chang Y.J."/>
            <person name="Land M."/>
            <person name="Hauser L."/>
            <person name="Jeffries C.D."/>
            <person name="Detter J.C."/>
            <person name="Rohde M."/>
            <person name="Abt B."/>
            <person name="Pukall R."/>
            <person name="Goker M."/>
            <person name="Bristow J."/>
            <person name="Markowitz V."/>
            <person name="Hugenholtz P."/>
            <person name="Eisen J.A."/>
        </authorList>
    </citation>
    <scope>NUCLEOTIDE SEQUENCE [LARGE SCALE GENOMIC DNA]</scope>
    <source>
        <strain evidence="1 2">DSM 2912</strain>
    </source>
</reference>
<dbReference type="HOGENOM" id="CLU_2770527_0_0_9"/>
<dbReference type="KEGG" id="bts:Btus_1173"/>
<evidence type="ECO:0000313" key="1">
    <source>
        <dbReference type="EMBL" id="ADG05902.1"/>
    </source>
</evidence>
<dbReference type="RefSeq" id="WP_013075192.1">
    <property type="nucleotide sequence ID" value="NC_014098.1"/>
</dbReference>
<sequence length="69" mass="7882">MRHCREAVEGFVERLIAEGVNADLWRELRDLEIVFGSADDLDAAVYASLVRRNCEDRYAEYLQAAAMCD</sequence>
<name>D5WXI1_KYRT2</name>
<dbReference type="AlphaFoldDB" id="D5WXI1"/>